<accession>A0A9D4C1T0</accession>
<proteinExistence type="predicted"/>
<reference evidence="1" key="2">
    <citation type="submission" date="2020-11" db="EMBL/GenBank/DDBJ databases">
        <authorList>
            <person name="McCartney M.A."/>
            <person name="Auch B."/>
            <person name="Kono T."/>
            <person name="Mallez S."/>
            <person name="Becker A."/>
            <person name="Gohl D.M."/>
            <person name="Silverstein K.A.T."/>
            <person name="Koren S."/>
            <person name="Bechman K.B."/>
            <person name="Herman A."/>
            <person name="Abrahante J.E."/>
            <person name="Garbe J."/>
        </authorList>
    </citation>
    <scope>NUCLEOTIDE SEQUENCE</scope>
    <source>
        <strain evidence="1">Duluth1</strain>
        <tissue evidence="1">Whole animal</tissue>
    </source>
</reference>
<organism evidence="1 2">
    <name type="scientific">Dreissena polymorpha</name>
    <name type="common">Zebra mussel</name>
    <name type="synonym">Mytilus polymorpha</name>
    <dbReference type="NCBI Taxonomy" id="45954"/>
    <lineage>
        <taxon>Eukaryota</taxon>
        <taxon>Metazoa</taxon>
        <taxon>Spiralia</taxon>
        <taxon>Lophotrochozoa</taxon>
        <taxon>Mollusca</taxon>
        <taxon>Bivalvia</taxon>
        <taxon>Autobranchia</taxon>
        <taxon>Heteroconchia</taxon>
        <taxon>Euheterodonta</taxon>
        <taxon>Imparidentia</taxon>
        <taxon>Neoheterodontei</taxon>
        <taxon>Myida</taxon>
        <taxon>Dreissenoidea</taxon>
        <taxon>Dreissenidae</taxon>
        <taxon>Dreissena</taxon>
    </lineage>
</organism>
<dbReference type="EMBL" id="JAIWYP010000013">
    <property type="protein sequence ID" value="KAH3715751.1"/>
    <property type="molecule type" value="Genomic_DNA"/>
</dbReference>
<protein>
    <submittedName>
        <fullName evidence="1">Uncharacterized protein</fullName>
    </submittedName>
</protein>
<name>A0A9D4C1T0_DREPO</name>
<reference evidence="1" key="1">
    <citation type="journal article" date="2019" name="bioRxiv">
        <title>The Genome of the Zebra Mussel, Dreissena polymorpha: A Resource for Invasive Species Research.</title>
        <authorList>
            <person name="McCartney M.A."/>
            <person name="Auch B."/>
            <person name="Kono T."/>
            <person name="Mallez S."/>
            <person name="Zhang Y."/>
            <person name="Obille A."/>
            <person name="Becker A."/>
            <person name="Abrahante J.E."/>
            <person name="Garbe J."/>
            <person name="Badalamenti J.P."/>
            <person name="Herman A."/>
            <person name="Mangelson H."/>
            <person name="Liachko I."/>
            <person name="Sullivan S."/>
            <person name="Sone E.D."/>
            <person name="Koren S."/>
            <person name="Silverstein K.A.T."/>
            <person name="Beckman K.B."/>
            <person name="Gohl D.M."/>
        </authorList>
    </citation>
    <scope>NUCLEOTIDE SEQUENCE</scope>
    <source>
        <strain evidence="1">Duluth1</strain>
        <tissue evidence="1">Whole animal</tissue>
    </source>
</reference>
<evidence type="ECO:0000313" key="2">
    <source>
        <dbReference type="Proteomes" id="UP000828390"/>
    </source>
</evidence>
<sequence length="118" mass="13557">MGKTWVPGKVIQKHCPRSYTVQTREGVVYRRNRIALHKTNENVSDISVPDYNIFANTPKEPQSAASAKTAQVIPLDNSYATRSGRVVKKNARFYERSMTTVDFIIIQYADNFMFYNYA</sequence>
<comment type="caution">
    <text evidence="1">The sequence shown here is derived from an EMBL/GenBank/DDBJ whole genome shotgun (WGS) entry which is preliminary data.</text>
</comment>
<dbReference type="AlphaFoldDB" id="A0A9D4C1T0"/>
<gene>
    <name evidence="1" type="ORF">DPMN_058464</name>
</gene>
<dbReference type="Proteomes" id="UP000828390">
    <property type="component" value="Unassembled WGS sequence"/>
</dbReference>
<keyword evidence="2" id="KW-1185">Reference proteome</keyword>
<evidence type="ECO:0000313" key="1">
    <source>
        <dbReference type="EMBL" id="KAH3715751.1"/>
    </source>
</evidence>